<evidence type="ECO:0000259" key="1">
    <source>
        <dbReference type="PROSITE" id="PS50914"/>
    </source>
</evidence>
<keyword evidence="4" id="KW-1185">Reference proteome</keyword>
<dbReference type="Proteomes" id="UP000190460">
    <property type="component" value="Unassembled WGS sequence"/>
</dbReference>
<dbReference type="Pfam" id="PF04972">
    <property type="entry name" value="BON"/>
    <property type="match status" value="1"/>
</dbReference>
<dbReference type="GO" id="GO:0046872">
    <property type="term" value="F:metal ion binding"/>
    <property type="evidence" value="ECO:0007669"/>
    <property type="project" value="InterPro"/>
</dbReference>
<dbReference type="Pfam" id="PF01476">
    <property type="entry name" value="LysM"/>
    <property type="match status" value="1"/>
</dbReference>
<dbReference type="AlphaFoldDB" id="A0A1T4W4S4"/>
<feature type="domain" description="BON" evidence="1">
    <location>
        <begin position="18"/>
        <end position="88"/>
    </location>
</feature>
<proteinExistence type="predicted"/>
<accession>A0A1T4W4S4</accession>
<dbReference type="Gene3D" id="3.10.350.10">
    <property type="entry name" value="LysM domain"/>
    <property type="match status" value="1"/>
</dbReference>
<dbReference type="STRING" id="92487.SAMN02745130_00987"/>
<dbReference type="SUPFAM" id="SSF54106">
    <property type="entry name" value="LysM domain"/>
    <property type="match status" value="1"/>
</dbReference>
<protein>
    <submittedName>
        <fullName evidence="3">BON domain-containing protein</fullName>
    </submittedName>
</protein>
<evidence type="ECO:0000259" key="2">
    <source>
        <dbReference type="PROSITE" id="PS51782"/>
    </source>
</evidence>
<dbReference type="InterPro" id="IPR007055">
    <property type="entry name" value="BON_dom"/>
</dbReference>
<dbReference type="SMART" id="SM00257">
    <property type="entry name" value="LysM"/>
    <property type="match status" value="1"/>
</dbReference>
<feature type="domain" description="LysM" evidence="2">
    <location>
        <begin position="98"/>
        <end position="147"/>
    </location>
</feature>
<gene>
    <name evidence="3" type="ORF">SAMN02745130_00987</name>
</gene>
<dbReference type="CDD" id="cd00371">
    <property type="entry name" value="HMA"/>
    <property type="match status" value="1"/>
</dbReference>
<name>A0A1T4W4S4_9GAMM</name>
<reference evidence="3 4" key="1">
    <citation type="submission" date="2017-02" db="EMBL/GenBank/DDBJ databases">
        <authorList>
            <person name="Peterson S.W."/>
        </authorList>
    </citation>
    <scope>NUCLEOTIDE SEQUENCE [LARGE SCALE GENOMIC DNA]</scope>
    <source>
        <strain evidence="3 4">ATCC 49788</strain>
    </source>
</reference>
<dbReference type="InterPro" id="IPR018392">
    <property type="entry name" value="LysM"/>
</dbReference>
<dbReference type="PANTHER" id="PTHR34700">
    <property type="entry name" value="POTASSIUM BINDING PROTEIN KBP"/>
    <property type="match status" value="1"/>
</dbReference>
<dbReference type="InterPro" id="IPR006121">
    <property type="entry name" value="HMA_dom"/>
</dbReference>
<organism evidence="3 4">
    <name type="scientific">Thiothrix eikelboomii</name>
    <dbReference type="NCBI Taxonomy" id="92487"/>
    <lineage>
        <taxon>Bacteria</taxon>
        <taxon>Pseudomonadati</taxon>
        <taxon>Pseudomonadota</taxon>
        <taxon>Gammaproteobacteria</taxon>
        <taxon>Thiotrichales</taxon>
        <taxon>Thiotrichaceae</taxon>
        <taxon>Thiothrix</taxon>
    </lineage>
</organism>
<dbReference type="InterPro" id="IPR036779">
    <property type="entry name" value="LysM_dom_sf"/>
</dbReference>
<dbReference type="OrthoDB" id="370541at2"/>
<dbReference type="PANTHER" id="PTHR34700:SF8">
    <property type="entry name" value="POTASSIUM BINDING PROTEIN KBP"/>
    <property type="match status" value="1"/>
</dbReference>
<dbReference type="RefSeq" id="WP_078921473.1">
    <property type="nucleotide sequence ID" value="NZ_FUYB01000003.1"/>
</dbReference>
<sequence length="152" mass="16317">MGLFDFAANIGKKLFGRDDPPEQQAAKVQEHIQAANPGVDNLQVEVSNGVATIKGDAKSPEALEKAILMAGNAMGIQEVKAAEATVAGQAAQLATDDEFYIIEKGDTLWKIAEKAYGNGSKYNAIFDANREVIEDPDKIFPGQKIRIPSSLK</sequence>
<dbReference type="EMBL" id="FUYB01000003">
    <property type="protein sequence ID" value="SKA72139.1"/>
    <property type="molecule type" value="Genomic_DNA"/>
</dbReference>
<evidence type="ECO:0000313" key="4">
    <source>
        <dbReference type="Proteomes" id="UP000190460"/>
    </source>
</evidence>
<dbReference type="NCBIfam" id="NF008399">
    <property type="entry name" value="PRK11198.1"/>
    <property type="match status" value="1"/>
</dbReference>
<evidence type="ECO:0000313" key="3">
    <source>
        <dbReference type="EMBL" id="SKA72139.1"/>
    </source>
</evidence>
<dbReference type="InterPro" id="IPR052196">
    <property type="entry name" value="Bact_Kbp"/>
</dbReference>
<dbReference type="PROSITE" id="PS51782">
    <property type="entry name" value="LYSM"/>
    <property type="match status" value="1"/>
</dbReference>
<dbReference type="PROSITE" id="PS50914">
    <property type="entry name" value="BON"/>
    <property type="match status" value="1"/>
</dbReference>
<dbReference type="CDD" id="cd00118">
    <property type="entry name" value="LysM"/>
    <property type="match status" value="1"/>
</dbReference>